<feature type="compositionally biased region" description="Low complexity" evidence="1">
    <location>
        <begin position="239"/>
        <end position="251"/>
    </location>
</feature>
<feature type="compositionally biased region" description="Low complexity" evidence="1">
    <location>
        <begin position="322"/>
        <end position="335"/>
    </location>
</feature>
<reference evidence="2" key="1">
    <citation type="submission" date="2022-01" db="EMBL/GenBank/DDBJ databases">
        <authorList>
            <person name="Jo J.-H."/>
            <person name="Im W.-T."/>
        </authorList>
    </citation>
    <scope>NUCLEOTIDE SEQUENCE</scope>
    <source>
        <strain evidence="2">I2-34</strain>
    </source>
</reference>
<name>A0ABS9L734_9MICC</name>
<evidence type="ECO:0000256" key="1">
    <source>
        <dbReference type="SAM" id="MobiDB-lite"/>
    </source>
</evidence>
<feature type="compositionally biased region" description="Low complexity" evidence="1">
    <location>
        <begin position="270"/>
        <end position="285"/>
    </location>
</feature>
<comment type="caution">
    <text evidence="2">The sequence shown here is derived from an EMBL/GenBank/DDBJ whole genome shotgun (WGS) entry which is preliminary data.</text>
</comment>
<protein>
    <submittedName>
        <fullName evidence="2">Uncharacterized protein</fullName>
    </submittedName>
</protein>
<dbReference type="Proteomes" id="UP001165368">
    <property type="component" value="Unassembled WGS sequence"/>
</dbReference>
<dbReference type="EMBL" id="JAKLTQ010000006">
    <property type="protein sequence ID" value="MCG2622431.1"/>
    <property type="molecule type" value="Genomic_DNA"/>
</dbReference>
<feature type="region of interest" description="Disordered" evidence="1">
    <location>
        <begin position="88"/>
        <end position="380"/>
    </location>
</feature>
<sequence>MAPEGYLGRVLAGGARPFRYRSGAARLLGAAGTDGPCLVPVRMPGLVFAYLRRAPDGARYQPEAGTWVSPAWPPDSLALAPEESLSAGLEPEDGYIPSPPLPPSAGRAGDGPDLRGGNHPDAWQPAPAREPATGLPSILVPGHTPGGRPKPAGTAPDPFTARPPGPQVPDAASDDAGPDRYPVPPRPSGGAAGPAGTGGPLPGAGRQVPVSGAPGAPTPGTPLRGALQPDAQPGSSGLGRRPPAAGAATAAWPELASQPAQPGPGPEPGAGPAAWAAAGTAGRPGLPVPVPGTGPVPGLRARLVDGAPGRPASAAVPDQPVARAAGAGPAQPDPGRSTAWLPDPEPRPPLSPERPDLPDDDGLVPPAPLPEAQAPGYRAGDAWGGSPAFWERRFLRRWQTGVLR</sequence>
<proteinExistence type="predicted"/>
<dbReference type="RefSeq" id="WP_237820709.1">
    <property type="nucleotide sequence ID" value="NZ_JAKLTQ010000006.1"/>
</dbReference>
<organism evidence="2 3">
    <name type="scientific">Arthrobacter hankyongi</name>
    <dbReference type="NCBI Taxonomy" id="2904801"/>
    <lineage>
        <taxon>Bacteria</taxon>
        <taxon>Bacillati</taxon>
        <taxon>Actinomycetota</taxon>
        <taxon>Actinomycetes</taxon>
        <taxon>Micrococcales</taxon>
        <taxon>Micrococcaceae</taxon>
        <taxon>Arthrobacter</taxon>
    </lineage>
</organism>
<gene>
    <name evidence="2" type="ORF">LVY72_10955</name>
</gene>
<evidence type="ECO:0000313" key="3">
    <source>
        <dbReference type="Proteomes" id="UP001165368"/>
    </source>
</evidence>
<keyword evidence="3" id="KW-1185">Reference proteome</keyword>
<feature type="compositionally biased region" description="Gly residues" evidence="1">
    <location>
        <begin position="190"/>
        <end position="202"/>
    </location>
</feature>
<accession>A0ABS9L734</accession>
<evidence type="ECO:0000313" key="2">
    <source>
        <dbReference type="EMBL" id="MCG2622431.1"/>
    </source>
</evidence>